<keyword evidence="4 6" id="KW-0503">Monooxygenase</keyword>
<dbReference type="OrthoDB" id="7374740at2"/>
<dbReference type="PANTHER" id="PTHR42847:SF4">
    <property type="entry name" value="ALKANESULFONATE MONOOXYGENASE-RELATED"/>
    <property type="match status" value="1"/>
</dbReference>
<dbReference type="SUPFAM" id="SSF51679">
    <property type="entry name" value="Bacterial luciferase-like"/>
    <property type="match status" value="1"/>
</dbReference>
<protein>
    <submittedName>
        <fullName evidence="6">Luciferase-like monooxygenase</fullName>
    </submittedName>
</protein>
<proteinExistence type="predicted"/>
<dbReference type="InterPro" id="IPR050172">
    <property type="entry name" value="SsuD_RutA_monooxygenase"/>
</dbReference>
<dbReference type="RefSeq" id="WP_030530010.1">
    <property type="nucleotide sequence ID" value="NZ_JOIJ01000001.1"/>
</dbReference>
<evidence type="ECO:0000313" key="6">
    <source>
        <dbReference type="EMBL" id="TWH21902.1"/>
    </source>
</evidence>
<keyword evidence="1" id="KW-0285">Flavoprotein</keyword>
<evidence type="ECO:0000256" key="2">
    <source>
        <dbReference type="ARBA" id="ARBA00022643"/>
    </source>
</evidence>
<evidence type="ECO:0000256" key="4">
    <source>
        <dbReference type="ARBA" id="ARBA00023033"/>
    </source>
</evidence>
<dbReference type="InterPro" id="IPR036661">
    <property type="entry name" value="Luciferase-like_sf"/>
</dbReference>
<dbReference type="InterPro" id="IPR011251">
    <property type="entry name" value="Luciferase-like_dom"/>
</dbReference>
<keyword evidence="7" id="KW-1185">Reference proteome</keyword>
<evidence type="ECO:0000313" key="7">
    <source>
        <dbReference type="Proteomes" id="UP000317303"/>
    </source>
</evidence>
<gene>
    <name evidence="6" type="ORF">JD82_03772</name>
</gene>
<accession>A0A660CER5</accession>
<dbReference type="GO" id="GO:0046306">
    <property type="term" value="P:alkanesulfonate catabolic process"/>
    <property type="evidence" value="ECO:0007669"/>
    <property type="project" value="TreeGrafter"/>
</dbReference>
<evidence type="ECO:0000259" key="5">
    <source>
        <dbReference type="Pfam" id="PF00296"/>
    </source>
</evidence>
<evidence type="ECO:0000256" key="3">
    <source>
        <dbReference type="ARBA" id="ARBA00023002"/>
    </source>
</evidence>
<dbReference type="Proteomes" id="UP000317303">
    <property type="component" value="Unassembled WGS sequence"/>
</dbReference>
<name>A0A660CER5_9PSEU</name>
<dbReference type="AlphaFoldDB" id="A0A660CER5"/>
<comment type="caution">
    <text evidence="6">The sequence shown here is derived from an EMBL/GenBank/DDBJ whole genome shotgun (WGS) entry which is preliminary data.</text>
</comment>
<sequence>MRVGIVILPEDRWWAAEPKWRAAEEYGFDHAWTYDHLGWRNLVDGPWFGAVPTLSAAAMVTSHIRLGTFVTSPNFRHPLPLMREAITLDDLADGRLLLGIGAGGTGYDTTVFGEPELTARRRADRFVEFTTVLDGLLREDGHDHAGEYYTVQGARNLPGAVQHPRPPFVLAANGPRMIRFAARSGDAWLTTGRNSEELEEWWKGVAESSARFDEALAAEERDPATVDRYLSLDAAPVYSLTSKDAFAEAAGRAGELGFTDVVAHWPRSGTPYQGREVVLEEVVDEVLPTLQNRPAAE</sequence>
<dbReference type="Pfam" id="PF00296">
    <property type="entry name" value="Bac_luciferase"/>
    <property type="match status" value="1"/>
</dbReference>
<feature type="domain" description="Luciferase-like" evidence="5">
    <location>
        <begin position="21"/>
        <end position="232"/>
    </location>
</feature>
<keyword evidence="2" id="KW-0288">FMN</keyword>
<dbReference type="EMBL" id="VLJV01000001">
    <property type="protein sequence ID" value="TWH21902.1"/>
    <property type="molecule type" value="Genomic_DNA"/>
</dbReference>
<dbReference type="Gene3D" id="3.20.20.30">
    <property type="entry name" value="Luciferase-like domain"/>
    <property type="match status" value="1"/>
</dbReference>
<keyword evidence="3" id="KW-0560">Oxidoreductase</keyword>
<reference evidence="6 7" key="1">
    <citation type="submission" date="2019-07" db="EMBL/GenBank/DDBJ databases">
        <title>R&amp;d 2014.</title>
        <authorList>
            <person name="Klenk H.-P."/>
        </authorList>
    </citation>
    <scope>NUCLEOTIDE SEQUENCE [LARGE SCALE GENOMIC DNA]</scope>
    <source>
        <strain evidence="6 7">DSM 43194</strain>
    </source>
</reference>
<dbReference type="GO" id="GO:0008726">
    <property type="term" value="F:alkanesulfonate monooxygenase activity"/>
    <property type="evidence" value="ECO:0007669"/>
    <property type="project" value="TreeGrafter"/>
</dbReference>
<organism evidence="6 7">
    <name type="scientific">Prauserella rugosa</name>
    <dbReference type="NCBI Taxonomy" id="43354"/>
    <lineage>
        <taxon>Bacteria</taxon>
        <taxon>Bacillati</taxon>
        <taxon>Actinomycetota</taxon>
        <taxon>Actinomycetes</taxon>
        <taxon>Pseudonocardiales</taxon>
        <taxon>Pseudonocardiaceae</taxon>
        <taxon>Prauserella</taxon>
    </lineage>
</organism>
<evidence type="ECO:0000256" key="1">
    <source>
        <dbReference type="ARBA" id="ARBA00022630"/>
    </source>
</evidence>
<dbReference type="PANTHER" id="PTHR42847">
    <property type="entry name" value="ALKANESULFONATE MONOOXYGENASE"/>
    <property type="match status" value="1"/>
</dbReference>